<keyword evidence="1" id="KW-0614">Plasmid</keyword>
<proteinExistence type="predicted"/>
<evidence type="ECO:0000313" key="2">
    <source>
        <dbReference type="Proteomes" id="UP000004703"/>
    </source>
</evidence>
<dbReference type="AlphaFoldDB" id="A0A5E8UX69"/>
<name>A0A5E8UX69_ROSAD</name>
<sequence>MIALMIIVLDERADCLFECARQVVVFEQDAVLERLVPTLDLPLCLWMIGGAADMVHALILEPISQVAGDITAAIVTEQARPVGDGDAVAA</sequence>
<dbReference type="EMBL" id="ACCU02000005">
    <property type="protein sequence ID" value="RMX61763.1"/>
    <property type="molecule type" value="Genomic_DNA"/>
</dbReference>
<accession>A0A5E8UX69</accession>
<reference evidence="1 2" key="2">
    <citation type="submission" date="2013-04" db="EMBL/GenBank/DDBJ databases">
        <authorList>
            <person name="Fiebig A."/>
            <person name="Pradella S."/>
            <person name="Wagner-Doebler I."/>
        </authorList>
    </citation>
    <scope>NUCLEOTIDE SEQUENCE [LARGE SCALE GENOMIC DNA]</scope>
    <source>
        <strain evidence="2">DSM 17067 / NCIMB 14079 / DFL-11</strain>
        <plasmid evidence="2">pladfl_1</plasmid>
    </source>
</reference>
<evidence type="ECO:0000313" key="1">
    <source>
        <dbReference type="EMBL" id="RMX61763.1"/>
    </source>
</evidence>
<gene>
    <name evidence="1" type="ORF">SADFL11_00050570</name>
</gene>
<geneLocation type="plasmid" evidence="2">
    <name>pladfl_1</name>
</geneLocation>
<dbReference type="Proteomes" id="UP000004703">
    <property type="component" value="Plasmid pLADFL_1"/>
</dbReference>
<organism evidence="1 2">
    <name type="scientific">Roseibium alexandrii (strain DSM 17067 / NCIMB 14079 / DFL-11)</name>
    <name type="common">Labrenzia alexandrii</name>
    <dbReference type="NCBI Taxonomy" id="244592"/>
    <lineage>
        <taxon>Bacteria</taxon>
        <taxon>Pseudomonadati</taxon>
        <taxon>Pseudomonadota</taxon>
        <taxon>Alphaproteobacteria</taxon>
        <taxon>Hyphomicrobiales</taxon>
        <taxon>Stappiaceae</taxon>
        <taxon>Roseibium</taxon>
    </lineage>
</organism>
<reference evidence="1 2" key="1">
    <citation type="submission" date="2008-01" db="EMBL/GenBank/DDBJ databases">
        <authorList>
            <person name="Wagner-Dobler I."/>
            <person name="Ferriera S."/>
            <person name="Johnson J."/>
            <person name="Kravitz S."/>
            <person name="Beeson K."/>
            <person name="Sutton G."/>
            <person name="Rogers Y.-H."/>
            <person name="Friedman R."/>
            <person name="Frazier M."/>
            <person name="Venter J.C."/>
        </authorList>
    </citation>
    <scope>NUCLEOTIDE SEQUENCE [LARGE SCALE GENOMIC DNA]</scope>
    <source>
        <strain evidence="2">DSM 17067 / NCIMB 14079 / DFL-11</strain>
        <plasmid evidence="2">pladfl_1</plasmid>
    </source>
</reference>
<comment type="caution">
    <text evidence="1">The sequence shown here is derived from an EMBL/GenBank/DDBJ whole genome shotgun (WGS) entry which is preliminary data.</text>
</comment>
<protein>
    <submittedName>
        <fullName evidence="1">Uncharacterized protein</fullName>
    </submittedName>
</protein>